<sequence length="876" mass="97930">KCAFFSCHFAHVGGSTHPTDVQNAEDISGDSDQHSLHKGAETSESSDSDFIPDSSFSSGSEDAISLERVARPTGKRLPFGKHGCVQVAAFKQDGKRSWNKADYCLYCGNKQAKVARHCLVKHKDKNLVREIKALPLKSVERKQKITVLRNKGNLQHNFLVWESGSGEIVPRKRPAAEVAASEYLPCEFCQGSYKRDGLWKHQVECAKRNKMVRKHRSQSNAKMMIPDSSSGTASESLKTNVISRMVADDITQCVRSDADILLFGTKMIKSHPEPHQALPISQNMRDLAKVVVAAGSIDETVTSIRDLVNPQKFDLLVMAVKQVAGYCPVSNSYKTSSYARNVGYHLDKVVASLKSMAIKSEDQELQDRVEKFQELKRAEWTSEVVTLARHNLDSRKNNKPQRLPIASDIKKLTGCLKNTMHKHKVALQQNPTSNKDWTELCQSTLALVVLFNRRRTGETERLLLRSYKMAENNADIQPDVFQSLGEVEKVLVRKFTRIEVRGKRGRKVPVLLTKEMVENVDMLNATREAAGVSPNNKYVFGRAFCNSPFQAKASDCLRKYSSLCGAKHPKTLRSTKLSKHIATMSQLLSLKENVLDMLASYMGHDVRIRREFYRLPESTLQLAKVSKVLLMMEKGETSKYKGKSLDEIDVSLEDVDEDSESDHVVDGESLEETPESSTGTGTGTGTREFGEPFKPNDANAVAQDRETPESSTSTGFVREFGEPFKPNNANAVAQDRETPESSTSTGFVREFGEPFEPNNANAVAQDREIPESSTSTGFVREFGEPFKPNNANAVAQDRGSVGQQKKKRLCQPWTAIEKNFIATHFGQALDLGRSLRKAECVEAQDLHPELKKRKWSNIKDYVLAEAKRRRKDASHQ</sequence>
<feature type="region of interest" description="Disordered" evidence="1">
    <location>
        <begin position="18"/>
        <end position="59"/>
    </location>
</feature>
<protein>
    <submittedName>
        <fullName evidence="2">Uncharacterized protein</fullName>
    </submittedName>
</protein>
<dbReference type="AlphaFoldDB" id="A0A914AGN1"/>
<dbReference type="RefSeq" id="XP_038063145.1">
    <property type="nucleotide sequence ID" value="XM_038207217.1"/>
</dbReference>
<reference evidence="2" key="1">
    <citation type="submission" date="2022-11" db="UniProtKB">
        <authorList>
            <consortium name="EnsemblMetazoa"/>
        </authorList>
    </citation>
    <scope>IDENTIFICATION</scope>
</reference>
<dbReference type="PANTHER" id="PTHR33480">
    <property type="entry name" value="SET DOMAIN-CONTAINING PROTEIN-RELATED"/>
    <property type="match status" value="1"/>
</dbReference>
<accession>A0A914AGN1</accession>
<dbReference type="OMA" id="THEDEYC"/>
<evidence type="ECO:0000313" key="2">
    <source>
        <dbReference type="EnsemblMetazoa" id="XP_038063145.1"/>
    </source>
</evidence>
<dbReference type="Proteomes" id="UP000887568">
    <property type="component" value="Unplaced"/>
</dbReference>
<evidence type="ECO:0000256" key="1">
    <source>
        <dbReference type="SAM" id="MobiDB-lite"/>
    </source>
</evidence>
<dbReference type="PANTHER" id="PTHR33480:SF1">
    <property type="entry name" value="TYR RECOMBINASE DOMAIN-CONTAINING PROTEIN"/>
    <property type="match status" value="1"/>
</dbReference>
<organism evidence="2 3">
    <name type="scientific">Patiria miniata</name>
    <name type="common">Bat star</name>
    <name type="synonym">Asterina miniata</name>
    <dbReference type="NCBI Taxonomy" id="46514"/>
    <lineage>
        <taxon>Eukaryota</taxon>
        <taxon>Metazoa</taxon>
        <taxon>Echinodermata</taxon>
        <taxon>Eleutherozoa</taxon>
        <taxon>Asterozoa</taxon>
        <taxon>Asteroidea</taxon>
        <taxon>Valvatacea</taxon>
        <taxon>Valvatida</taxon>
        <taxon>Asterinidae</taxon>
        <taxon>Patiria</taxon>
    </lineage>
</organism>
<dbReference type="GeneID" id="119733850"/>
<dbReference type="EnsemblMetazoa" id="XM_038207217.1">
    <property type="protein sequence ID" value="XP_038063145.1"/>
    <property type="gene ID" value="LOC119733850"/>
</dbReference>
<dbReference type="OrthoDB" id="5376140at2759"/>
<name>A0A914AGN1_PATMI</name>
<feature type="compositionally biased region" description="Basic and acidic residues" evidence="1">
    <location>
        <begin position="31"/>
        <end position="41"/>
    </location>
</feature>
<feature type="compositionally biased region" description="Low complexity" evidence="1">
    <location>
        <begin position="43"/>
        <end position="59"/>
    </location>
</feature>
<keyword evidence="3" id="KW-1185">Reference proteome</keyword>
<evidence type="ECO:0000313" key="3">
    <source>
        <dbReference type="Proteomes" id="UP000887568"/>
    </source>
</evidence>
<proteinExistence type="predicted"/>
<feature type="region of interest" description="Disordered" evidence="1">
    <location>
        <begin position="653"/>
        <end position="805"/>
    </location>
</feature>